<evidence type="ECO:0000256" key="4">
    <source>
        <dbReference type="SAM" id="MobiDB-lite"/>
    </source>
</evidence>
<dbReference type="InterPro" id="IPR043129">
    <property type="entry name" value="ATPase_NBD"/>
</dbReference>
<dbReference type="SUPFAM" id="SSF53067">
    <property type="entry name" value="Actin-like ATPase domain"/>
    <property type="match status" value="1"/>
</dbReference>
<proteinExistence type="inferred from homology"/>
<sequence>MREVAETLPASLCRMQWSRYFNDSQRQATMDAGTIAGLNVMRIIKAAADAAMAYGIGMETNYNVRRTTGELHLFPATYVAALRRGASTTVRQQAAAAMSFNNVLTFDSIQDVQKSQRNPPYRNIERRGHMVRRNKSPPLRRVSDPTIQGGQRGIQVRGSYDI</sequence>
<dbReference type="GO" id="GO:0005524">
    <property type="term" value="F:ATP binding"/>
    <property type="evidence" value="ECO:0007669"/>
    <property type="project" value="UniProtKB-KW"/>
</dbReference>
<accession>A0A6N2NGT2</accession>
<gene>
    <name evidence="5" type="ORF">SVIM_LOCUS496171</name>
</gene>
<keyword evidence="3" id="KW-0067">ATP-binding</keyword>
<evidence type="ECO:0000256" key="3">
    <source>
        <dbReference type="ARBA" id="ARBA00022840"/>
    </source>
</evidence>
<reference evidence="5" key="1">
    <citation type="submission" date="2019-03" db="EMBL/GenBank/DDBJ databases">
        <authorList>
            <person name="Mank J."/>
            <person name="Almeida P."/>
        </authorList>
    </citation>
    <scope>NUCLEOTIDE SEQUENCE</scope>
    <source>
        <strain evidence="5">78183</strain>
    </source>
</reference>
<dbReference type="Gene3D" id="3.30.420.40">
    <property type="match status" value="1"/>
</dbReference>
<comment type="similarity">
    <text evidence="1">Belongs to the heat shock protein 70 family.</text>
</comment>
<keyword evidence="2" id="KW-0547">Nucleotide-binding</keyword>
<dbReference type="Pfam" id="PF00012">
    <property type="entry name" value="HSP70"/>
    <property type="match status" value="1"/>
</dbReference>
<name>A0A6N2NGT2_SALVM</name>
<dbReference type="PANTHER" id="PTHR19375">
    <property type="entry name" value="HEAT SHOCK PROTEIN 70KDA"/>
    <property type="match status" value="1"/>
</dbReference>
<dbReference type="EMBL" id="CAADRP010002262">
    <property type="protein sequence ID" value="VFU64777.1"/>
    <property type="molecule type" value="Genomic_DNA"/>
</dbReference>
<protein>
    <submittedName>
        <fullName evidence="5">Uncharacterized protein</fullName>
    </submittedName>
</protein>
<dbReference type="GO" id="GO:0140662">
    <property type="term" value="F:ATP-dependent protein folding chaperone"/>
    <property type="evidence" value="ECO:0007669"/>
    <property type="project" value="InterPro"/>
</dbReference>
<feature type="region of interest" description="Disordered" evidence="4">
    <location>
        <begin position="132"/>
        <end position="162"/>
    </location>
</feature>
<feature type="compositionally biased region" description="Low complexity" evidence="4">
    <location>
        <begin position="147"/>
        <end position="162"/>
    </location>
</feature>
<dbReference type="InterPro" id="IPR013126">
    <property type="entry name" value="Hsp_70_fam"/>
</dbReference>
<dbReference type="FunFam" id="3.30.420.40:FF:000028">
    <property type="entry name" value="heat shock 70 kDa protein-like"/>
    <property type="match status" value="1"/>
</dbReference>
<evidence type="ECO:0000256" key="1">
    <source>
        <dbReference type="ARBA" id="ARBA00007381"/>
    </source>
</evidence>
<organism evidence="5">
    <name type="scientific">Salix viminalis</name>
    <name type="common">Common osier</name>
    <name type="synonym">Basket willow</name>
    <dbReference type="NCBI Taxonomy" id="40686"/>
    <lineage>
        <taxon>Eukaryota</taxon>
        <taxon>Viridiplantae</taxon>
        <taxon>Streptophyta</taxon>
        <taxon>Embryophyta</taxon>
        <taxon>Tracheophyta</taxon>
        <taxon>Spermatophyta</taxon>
        <taxon>Magnoliopsida</taxon>
        <taxon>eudicotyledons</taxon>
        <taxon>Gunneridae</taxon>
        <taxon>Pentapetalae</taxon>
        <taxon>rosids</taxon>
        <taxon>fabids</taxon>
        <taxon>Malpighiales</taxon>
        <taxon>Salicaceae</taxon>
        <taxon>Saliceae</taxon>
        <taxon>Salix</taxon>
    </lineage>
</organism>
<evidence type="ECO:0000313" key="5">
    <source>
        <dbReference type="EMBL" id="VFU64777.1"/>
    </source>
</evidence>
<evidence type="ECO:0000256" key="2">
    <source>
        <dbReference type="ARBA" id="ARBA00022741"/>
    </source>
</evidence>
<dbReference type="AlphaFoldDB" id="A0A6N2NGT2"/>